<dbReference type="EMBL" id="CP000635">
    <property type="protein sequence ID" value="ACM39275.1"/>
    <property type="molecule type" value="Genomic_DNA"/>
</dbReference>
<gene>
    <name evidence="2" type="ordered locus">Avi_9524</name>
</gene>
<proteinExistence type="predicted"/>
<organism evidence="2 3">
    <name type="scientific">Allorhizobium ampelinum (strain ATCC BAA-846 / DSM 112012 / S4)</name>
    <name type="common">Agrobacterium vitis (strain S4)</name>
    <dbReference type="NCBI Taxonomy" id="311402"/>
    <lineage>
        <taxon>Bacteria</taxon>
        <taxon>Pseudomonadati</taxon>
        <taxon>Pseudomonadota</taxon>
        <taxon>Alphaproteobacteria</taxon>
        <taxon>Hyphomicrobiales</taxon>
        <taxon>Rhizobiaceae</taxon>
        <taxon>Rhizobium/Agrobacterium group</taxon>
        <taxon>Allorhizobium</taxon>
        <taxon>Allorhizobium ampelinum</taxon>
    </lineage>
</organism>
<evidence type="ECO:0000256" key="1">
    <source>
        <dbReference type="SAM" id="MobiDB-lite"/>
    </source>
</evidence>
<evidence type="ECO:0008006" key="4">
    <source>
        <dbReference type="Google" id="ProtNLM"/>
    </source>
</evidence>
<geneLocation type="plasmid" evidence="2 3">
    <name>pAtS4b</name>
</geneLocation>
<dbReference type="AlphaFoldDB" id="B9K327"/>
<evidence type="ECO:0000313" key="3">
    <source>
        <dbReference type="Proteomes" id="UP000001596"/>
    </source>
</evidence>
<dbReference type="RefSeq" id="WP_012655035.1">
    <property type="nucleotide sequence ID" value="NC_011991.1"/>
</dbReference>
<dbReference type="PROSITE" id="PS51257">
    <property type="entry name" value="PROKAR_LIPOPROTEIN"/>
    <property type="match status" value="1"/>
</dbReference>
<keyword evidence="2" id="KW-0614">Plasmid</keyword>
<name>B9K327_ALLAM</name>
<protein>
    <recommendedName>
        <fullName evidence="4">Lipoprotein</fullName>
    </recommendedName>
</protein>
<reference evidence="2 3" key="1">
    <citation type="journal article" date="2009" name="J. Bacteriol.">
        <title>Genome sequences of three Agrobacterium biovars help elucidate the evolution of multichromosome genomes in bacteria.</title>
        <authorList>
            <person name="Slater S.C."/>
            <person name="Goldman B.S."/>
            <person name="Goodner B."/>
            <person name="Setubal J.C."/>
            <person name="Farrand S.K."/>
            <person name="Nester E.W."/>
            <person name="Burr T.J."/>
            <person name="Banta L."/>
            <person name="Dickerman A.W."/>
            <person name="Paulsen I."/>
            <person name="Otten L."/>
            <person name="Suen G."/>
            <person name="Welch R."/>
            <person name="Almeida N.F."/>
            <person name="Arnold F."/>
            <person name="Burton O.T."/>
            <person name="Du Z."/>
            <person name="Ewing A."/>
            <person name="Godsy E."/>
            <person name="Heisel S."/>
            <person name="Houmiel K.L."/>
            <person name="Jhaveri J."/>
            <person name="Lu J."/>
            <person name="Miller N.M."/>
            <person name="Norton S."/>
            <person name="Chen Q."/>
            <person name="Phoolcharoen W."/>
            <person name="Ohlin V."/>
            <person name="Ondrusek D."/>
            <person name="Pride N."/>
            <person name="Stricklin S.L."/>
            <person name="Sun J."/>
            <person name="Wheeler C."/>
            <person name="Wilson L."/>
            <person name="Zhu H."/>
            <person name="Wood D.W."/>
        </authorList>
    </citation>
    <scope>NUCLEOTIDE SEQUENCE [LARGE SCALE GENOMIC DNA]</scope>
    <source>
        <strain evidence="3">S4 / ATCC BAA-846</strain>
        <plasmid evidence="2 3">pAtS4b</plasmid>
    </source>
</reference>
<sequence length="268" mass="29079">MKGYIVIGMIMPMLSSCVATPDLPDDGPANIAALSDAIQCEMGRAYQDEANAAEKFSNWFATYEITRIGEETLTASANPLEWIVPKNVDKLVFGGSLGRNGKTTRNAKVKFSMALAADSSTACKNAQSQASIKVNPREFKIREWLGQVSSGKSVPNTFSYSVTFEVTESAGFKPAFANGNFNGGSELSRVLKTTRTVDFAFATEPKDKVVNVFVTNAPDATIKLRRGQRRTPPKDGGATPQIPSSVLEQNNNSLLQLQLDRSTLDLDR</sequence>
<dbReference type="KEGG" id="avi:Avi_9524"/>
<accession>B9K327</accession>
<dbReference type="Proteomes" id="UP000001596">
    <property type="component" value="Plasmid pAtS4b"/>
</dbReference>
<keyword evidence="3" id="KW-1185">Reference proteome</keyword>
<dbReference type="HOGENOM" id="CLU_1036802_0_0_5"/>
<evidence type="ECO:0000313" key="2">
    <source>
        <dbReference type="EMBL" id="ACM39275.1"/>
    </source>
</evidence>
<feature type="region of interest" description="Disordered" evidence="1">
    <location>
        <begin position="226"/>
        <end position="249"/>
    </location>
</feature>